<reference evidence="1 2" key="1">
    <citation type="submission" date="2012-10" db="EMBL/GenBank/DDBJ databases">
        <title>Genome sequence of Vibrio Cholerae HENC-02.</title>
        <authorList>
            <person name="Eppinger M."/>
            <person name="Hasan N.A."/>
            <person name="Sengamalay N."/>
            <person name="Hine E."/>
            <person name="Su Q."/>
            <person name="Daugherty S.C."/>
            <person name="Young S."/>
            <person name="Sadzewicz L."/>
            <person name="Tallon L."/>
            <person name="Cebula T.A."/>
            <person name="Ravel J."/>
            <person name="Colwell R.R."/>
        </authorList>
    </citation>
    <scope>NUCLEOTIDE SEQUENCE [LARGE SCALE GENOMIC DNA]</scope>
    <source>
        <strain evidence="1 2">HENC-02</strain>
    </source>
</reference>
<protein>
    <submittedName>
        <fullName evidence="1">Uncharacterized protein</fullName>
    </submittedName>
</protein>
<gene>
    <name evidence="1" type="ORF">VCHENC02_6024</name>
</gene>
<comment type="caution">
    <text evidence="1">The sequence shown here is derived from an EMBL/GenBank/DDBJ whole genome shotgun (WGS) entry which is preliminary data.</text>
</comment>
<dbReference type="EMBL" id="AJSR01002711">
    <property type="protein sequence ID" value="EKM28037.1"/>
    <property type="molecule type" value="Genomic_DNA"/>
</dbReference>
<accession>A0A454CNQ8</accession>
<sequence>MGDMEKSCLALGFYLASWGMFRGSSFMLEKSAKNFENLV</sequence>
<dbReference type="Proteomes" id="UP000008367">
    <property type="component" value="Unassembled WGS sequence"/>
</dbReference>
<name>A0A454CNQ8_VIBHA</name>
<evidence type="ECO:0000313" key="1">
    <source>
        <dbReference type="EMBL" id="EKM28037.1"/>
    </source>
</evidence>
<organism evidence="1 2">
    <name type="scientific">Vibrio harveyi</name>
    <name type="common">Beneckea harveyi</name>
    <dbReference type="NCBI Taxonomy" id="669"/>
    <lineage>
        <taxon>Bacteria</taxon>
        <taxon>Pseudomonadati</taxon>
        <taxon>Pseudomonadota</taxon>
        <taxon>Gammaproteobacteria</taxon>
        <taxon>Vibrionales</taxon>
        <taxon>Vibrionaceae</taxon>
        <taxon>Vibrio</taxon>
    </lineage>
</organism>
<proteinExistence type="predicted"/>
<evidence type="ECO:0000313" key="2">
    <source>
        <dbReference type="Proteomes" id="UP000008367"/>
    </source>
</evidence>
<feature type="non-terminal residue" evidence="1">
    <location>
        <position position="39"/>
    </location>
</feature>
<dbReference type="AlphaFoldDB" id="A0A454CNQ8"/>